<dbReference type="Proteomes" id="UP000708208">
    <property type="component" value="Unassembled WGS sequence"/>
</dbReference>
<gene>
    <name evidence="1" type="ORF">AFUS01_LOCUS992</name>
</gene>
<name>A0A8J2NGI0_9HEXA</name>
<evidence type="ECO:0000313" key="1">
    <source>
        <dbReference type="EMBL" id="CAG7657754.1"/>
    </source>
</evidence>
<sequence length="53" mass="6022">SGLFCPPLDLVIHRNGQNSAVQESTIDSLFARPPVSHPLFYFPSFQFGWQQML</sequence>
<comment type="caution">
    <text evidence="1">The sequence shown here is derived from an EMBL/GenBank/DDBJ whole genome shotgun (WGS) entry which is preliminary data.</text>
</comment>
<feature type="non-terminal residue" evidence="1">
    <location>
        <position position="53"/>
    </location>
</feature>
<protein>
    <submittedName>
        <fullName evidence="1">Uncharacterized protein</fullName>
    </submittedName>
</protein>
<organism evidence="1 2">
    <name type="scientific">Allacma fusca</name>
    <dbReference type="NCBI Taxonomy" id="39272"/>
    <lineage>
        <taxon>Eukaryota</taxon>
        <taxon>Metazoa</taxon>
        <taxon>Ecdysozoa</taxon>
        <taxon>Arthropoda</taxon>
        <taxon>Hexapoda</taxon>
        <taxon>Collembola</taxon>
        <taxon>Symphypleona</taxon>
        <taxon>Sminthuridae</taxon>
        <taxon>Allacma</taxon>
    </lineage>
</organism>
<dbReference type="AlphaFoldDB" id="A0A8J2NGI0"/>
<reference evidence="1" key="1">
    <citation type="submission" date="2021-06" db="EMBL/GenBank/DDBJ databases">
        <authorList>
            <person name="Hodson N. C."/>
            <person name="Mongue J. A."/>
            <person name="Jaron S. K."/>
        </authorList>
    </citation>
    <scope>NUCLEOTIDE SEQUENCE</scope>
</reference>
<dbReference type="EMBL" id="CAJVCH010005426">
    <property type="protein sequence ID" value="CAG7657754.1"/>
    <property type="molecule type" value="Genomic_DNA"/>
</dbReference>
<keyword evidence="2" id="KW-1185">Reference proteome</keyword>
<proteinExistence type="predicted"/>
<accession>A0A8J2NGI0</accession>
<feature type="non-terminal residue" evidence="1">
    <location>
        <position position="1"/>
    </location>
</feature>
<evidence type="ECO:0000313" key="2">
    <source>
        <dbReference type="Proteomes" id="UP000708208"/>
    </source>
</evidence>